<dbReference type="OrthoDB" id="6429176at2759"/>
<protein>
    <submittedName>
        <fullName evidence="1">Uncharacterized protein</fullName>
    </submittedName>
</protein>
<gene>
    <name evidence="1" type="primary">AVEN_125595_1</name>
    <name evidence="1" type="ORF">TNIN_303771</name>
</gene>
<comment type="caution">
    <text evidence="1">The sequence shown here is derived from an EMBL/GenBank/DDBJ whole genome shotgun (WGS) entry which is preliminary data.</text>
</comment>
<reference evidence="1" key="1">
    <citation type="submission" date="2020-08" db="EMBL/GenBank/DDBJ databases">
        <title>Multicomponent nature underlies the extraordinary mechanical properties of spider dragline silk.</title>
        <authorList>
            <person name="Kono N."/>
            <person name="Nakamura H."/>
            <person name="Mori M."/>
            <person name="Yoshida Y."/>
            <person name="Ohtoshi R."/>
            <person name="Malay A.D."/>
            <person name="Moran D.A.P."/>
            <person name="Tomita M."/>
            <person name="Numata K."/>
            <person name="Arakawa K."/>
        </authorList>
    </citation>
    <scope>NUCLEOTIDE SEQUENCE</scope>
</reference>
<accession>A0A8X6IMN3</accession>
<name>A0A8X6IMN3_9ARAC</name>
<proteinExistence type="predicted"/>
<organism evidence="1 2">
    <name type="scientific">Trichonephila inaurata madagascariensis</name>
    <dbReference type="NCBI Taxonomy" id="2747483"/>
    <lineage>
        <taxon>Eukaryota</taxon>
        <taxon>Metazoa</taxon>
        <taxon>Ecdysozoa</taxon>
        <taxon>Arthropoda</taxon>
        <taxon>Chelicerata</taxon>
        <taxon>Arachnida</taxon>
        <taxon>Araneae</taxon>
        <taxon>Araneomorphae</taxon>
        <taxon>Entelegynae</taxon>
        <taxon>Araneoidea</taxon>
        <taxon>Nephilidae</taxon>
        <taxon>Trichonephila</taxon>
        <taxon>Trichonephila inaurata</taxon>
    </lineage>
</organism>
<sequence length="129" mass="15344">MTIPQLREFCHTRGITGYSKLRRKAYIENVLFNRHFNFDSDLFSDTQQRRLYTLHEVNTAFISRLNTYDIQIEHSLILPKDFLNDVSSLVRGLITKHLKRLHGLKVNFQILCDYEKGKDEVMIEIEEKL</sequence>
<dbReference type="EMBL" id="BMAV01026644">
    <property type="protein sequence ID" value="GFS52154.1"/>
    <property type="molecule type" value="Genomic_DNA"/>
</dbReference>
<dbReference type="Proteomes" id="UP000886998">
    <property type="component" value="Unassembled WGS sequence"/>
</dbReference>
<evidence type="ECO:0000313" key="1">
    <source>
        <dbReference type="EMBL" id="GFS52154.1"/>
    </source>
</evidence>
<evidence type="ECO:0000313" key="2">
    <source>
        <dbReference type="Proteomes" id="UP000886998"/>
    </source>
</evidence>
<keyword evidence="2" id="KW-1185">Reference proteome</keyword>
<dbReference type="AlphaFoldDB" id="A0A8X6IMN3"/>